<dbReference type="Pfam" id="PF01597">
    <property type="entry name" value="GCV_H"/>
    <property type="match status" value="1"/>
</dbReference>
<comment type="subunit">
    <text evidence="3">The glycine cleavage system is composed of four proteins: P, T, L and H.</text>
</comment>
<comment type="similarity">
    <text evidence="1 3">Belongs to the GcvH family.</text>
</comment>
<gene>
    <name evidence="3" type="primary">gcvH</name>
    <name evidence="6" type="ordered locus">Kole_1621</name>
</gene>
<dbReference type="InterPro" id="IPR017453">
    <property type="entry name" value="GCV_H_sub"/>
</dbReference>
<dbReference type="Proteomes" id="UP000002382">
    <property type="component" value="Chromosome"/>
</dbReference>
<organism evidence="6 7">
    <name type="scientific">Kosmotoga olearia (strain ATCC BAA-1733 / DSM 21960 / TBF 19.5.1)</name>
    <dbReference type="NCBI Taxonomy" id="521045"/>
    <lineage>
        <taxon>Bacteria</taxon>
        <taxon>Thermotogati</taxon>
        <taxon>Thermotogota</taxon>
        <taxon>Thermotogae</taxon>
        <taxon>Kosmotogales</taxon>
        <taxon>Kosmotogaceae</taxon>
        <taxon>Kosmotoga</taxon>
    </lineage>
</organism>
<evidence type="ECO:0000313" key="7">
    <source>
        <dbReference type="Proteomes" id="UP000002382"/>
    </source>
</evidence>
<dbReference type="InterPro" id="IPR033753">
    <property type="entry name" value="GCV_H/Fam206"/>
</dbReference>
<dbReference type="PROSITE" id="PS50968">
    <property type="entry name" value="BIOTINYL_LIPOYL"/>
    <property type="match status" value="1"/>
</dbReference>
<dbReference type="GO" id="GO:0009249">
    <property type="term" value="P:protein lipoylation"/>
    <property type="evidence" value="ECO:0007669"/>
    <property type="project" value="TreeGrafter"/>
</dbReference>
<name>C5CF46_KOSOT</name>
<accession>C5CF46</accession>
<dbReference type="InterPro" id="IPR002930">
    <property type="entry name" value="GCV_H"/>
</dbReference>
<feature type="modified residue" description="N6-lipoyllysine" evidence="3 4">
    <location>
        <position position="58"/>
    </location>
</feature>
<dbReference type="InterPro" id="IPR003016">
    <property type="entry name" value="2-oxoA_DH_lipoyl-BS"/>
</dbReference>
<dbReference type="eggNOG" id="COG0509">
    <property type="taxonomic scope" value="Bacteria"/>
</dbReference>
<dbReference type="Gene3D" id="2.40.50.100">
    <property type="match status" value="1"/>
</dbReference>
<evidence type="ECO:0000256" key="1">
    <source>
        <dbReference type="ARBA" id="ARBA00009249"/>
    </source>
</evidence>
<dbReference type="RefSeq" id="WP_015868956.1">
    <property type="nucleotide sequence ID" value="NC_012785.1"/>
</dbReference>
<dbReference type="NCBIfam" id="NF002270">
    <property type="entry name" value="PRK01202.1"/>
    <property type="match status" value="1"/>
</dbReference>
<dbReference type="AlphaFoldDB" id="C5CF46"/>
<dbReference type="PROSITE" id="PS00189">
    <property type="entry name" value="LIPOYL"/>
    <property type="match status" value="1"/>
</dbReference>
<evidence type="ECO:0000313" key="6">
    <source>
        <dbReference type="EMBL" id="ACR80311.1"/>
    </source>
</evidence>
<evidence type="ECO:0000256" key="3">
    <source>
        <dbReference type="HAMAP-Rule" id="MF_00272"/>
    </source>
</evidence>
<dbReference type="InterPro" id="IPR011053">
    <property type="entry name" value="Single_hybrid_motif"/>
</dbReference>
<dbReference type="CDD" id="cd06848">
    <property type="entry name" value="GCS_H"/>
    <property type="match status" value="1"/>
</dbReference>
<proteinExistence type="inferred from homology"/>
<dbReference type="EMBL" id="CP001634">
    <property type="protein sequence ID" value="ACR80311.1"/>
    <property type="molecule type" value="Genomic_DNA"/>
</dbReference>
<dbReference type="HAMAP" id="MF_00272">
    <property type="entry name" value="GcvH"/>
    <property type="match status" value="1"/>
</dbReference>
<sequence>MKKFAKSHEWISIEGEIGTVGITNYAQEHLGDIVYVELPEIGKTVSKEEVVCTVESVKAASDIYAPVSGEIVEINEELDTTPELINQDAEGEGWLFKIKLSNSDELNELMDEEEYKAFCKEEE</sequence>
<dbReference type="GO" id="GO:0005960">
    <property type="term" value="C:glycine cleavage complex"/>
    <property type="evidence" value="ECO:0007669"/>
    <property type="project" value="InterPro"/>
</dbReference>
<dbReference type="InterPro" id="IPR000089">
    <property type="entry name" value="Biotin_lipoyl"/>
</dbReference>
<dbReference type="OrthoDB" id="9796712at2"/>
<dbReference type="HOGENOM" id="CLU_097408_2_0_0"/>
<reference evidence="6 7" key="1">
    <citation type="submission" date="2009-06" db="EMBL/GenBank/DDBJ databases">
        <title>Complete sequence of Thermotogales bacterium TBF 19.5.1.</title>
        <authorList>
            <consortium name="US DOE Joint Genome Institute"/>
            <person name="Lucas S."/>
            <person name="Copeland A."/>
            <person name="Lapidus A."/>
            <person name="Glavina del Rio T."/>
            <person name="Tice H."/>
            <person name="Bruce D."/>
            <person name="Goodwin L."/>
            <person name="Pitluck S."/>
            <person name="Chertkov O."/>
            <person name="Brettin T."/>
            <person name="Detter J.C."/>
            <person name="Han C."/>
            <person name="Schmutz J."/>
            <person name="Larimer F."/>
            <person name="Land M."/>
            <person name="Hauser L."/>
            <person name="Kyrpides N."/>
            <person name="Ovchinnikova G."/>
            <person name="Noll K."/>
        </authorList>
    </citation>
    <scope>NUCLEOTIDE SEQUENCE [LARGE SCALE GENOMIC DNA]</scope>
    <source>
        <strain evidence="7">ATCC BAA-1733 / DSM 21960 / TBF 19.5.1</strain>
    </source>
</reference>
<dbReference type="STRING" id="521045.Kole_1621"/>
<dbReference type="SUPFAM" id="SSF51230">
    <property type="entry name" value="Single hybrid motif"/>
    <property type="match status" value="1"/>
</dbReference>
<dbReference type="NCBIfam" id="TIGR00527">
    <property type="entry name" value="gcvH"/>
    <property type="match status" value="1"/>
</dbReference>
<evidence type="ECO:0000259" key="5">
    <source>
        <dbReference type="PROSITE" id="PS50968"/>
    </source>
</evidence>
<evidence type="ECO:0000256" key="4">
    <source>
        <dbReference type="PIRSR" id="PIRSR617453-50"/>
    </source>
</evidence>
<comment type="function">
    <text evidence="3">The glycine cleavage system catalyzes the degradation of glycine. The H protein shuttles the methylamine group of glycine from the P protein to the T protein.</text>
</comment>
<keyword evidence="7" id="KW-1185">Reference proteome</keyword>
<reference evidence="6 7" key="2">
    <citation type="journal article" date="2011" name="J. Bacteriol.">
        <title>Genome Sequence of Kosmotoga olearia Strain TBF 19.5.1, a Thermophilic Bacterium with a Wide Growth Temperature Range, Isolated from the Troll B Oil Platform in the North Sea.</title>
        <authorList>
            <person name="Swithers K.S."/>
            <person name="Dipippo J.L."/>
            <person name="Bruce D.C."/>
            <person name="Detter C."/>
            <person name="Tapia R."/>
            <person name="Han S."/>
            <person name="Goodwin L.A."/>
            <person name="Han J."/>
            <person name="Woyke T."/>
            <person name="Pitluck S."/>
            <person name="Pennacchio L."/>
            <person name="Nolan M."/>
            <person name="Mikhailova N."/>
            <person name="Land M.L."/>
            <person name="Nesbo C.L."/>
            <person name="Gogarten J.P."/>
            <person name="Noll K.M."/>
        </authorList>
    </citation>
    <scope>NUCLEOTIDE SEQUENCE [LARGE SCALE GENOMIC DNA]</scope>
    <source>
        <strain evidence="7">ATCC BAA-1733 / DSM 21960 / TBF 19.5.1</strain>
    </source>
</reference>
<dbReference type="PANTHER" id="PTHR11715:SF3">
    <property type="entry name" value="GLYCINE CLEAVAGE SYSTEM H PROTEIN-RELATED"/>
    <property type="match status" value="1"/>
</dbReference>
<comment type="cofactor">
    <cofactor evidence="3">
        <name>(R)-lipoate</name>
        <dbReference type="ChEBI" id="CHEBI:83088"/>
    </cofactor>
    <text evidence="3">Binds 1 lipoyl cofactor covalently.</text>
</comment>
<feature type="domain" description="Lipoyl-binding" evidence="5">
    <location>
        <begin position="17"/>
        <end position="99"/>
    </location>
</feature>
<keyword evidence="2 3" id="KW-0450">Lipoyl</keyword>
<dbReference type="GO" id="GO:0005829">
    <property type="term" value="C:cytosol"/>
    <property type="evidence" value="ECO:0007669"/>
    <property type="project" value="TreeGrafter"/>
</dbReference>
<protein>
    <recommendedName>
        <fullName evidence="3">Glycine cleavage system H protein</fullName>
    </recommendedName>
</protein>
<dbReference type="GO" id="GO:0019464">
    <property type="term" value="P:glycine decarboxylation via glycine cleavage system"/>
    <property type="evidence" value="ECO:0007669"/>
    <property type="project" value="UniProtKB-UniRule"/>
</dbReference>
<evidence type="ECO:0000256" key="2">
    <source>
        <dbReference type="ARBA" id="ARBA00022823"/>
    </source>
</evidence>
<dbReference type="PANTHER" id="PTHR11715">
    <property type="entry name" value="GLYCINE CLEAVAGE SYSTEM H PROTEIN"/>
    <property type="match status" value="1"/>
</dbReference>
<dbReference type="KEGG" id="kol:Kole_1621"/>